<dbReference type="InterPro" id="IPR036291">
    <property type="entry name" value="NAD(P)-bd_dom_sf"/>
</dbReference>
<keyword evidence="1" id="KW-0560">Oxidoreductase</keyword>
<organism evidence="3 4">
    <name type="scientific">Flavonifractor plautii 1_3_50AFAA</name>
    <dbReference type="NCBI Taxonomy" id="742738"/>
    <lineage>
        <taxon>Bacteria</taxon>
        <taxon>Bacillati</taxon>
        <taxon>Bacillota</taxon>
        <taxon>Clostridia</taxon>
        <taxon>Eubacteriales</taxon>
        <taxon>Oscillospiraceae</taxon>
        <taxon>Flavonifractor</taxon>
    </lineage>
</organism>
<evidence type="ECO:0000313" key="3">
    <source>
        <dbReference type="EMBL" id="KGF52984.1"/>
    </source>
</evidence>
<comment type="caution">
    <text evidence="3">The sequence shown here is derived from an EMBL/GenBank/DDBJ whole genome shotgun (WGS) entry which is preliminary data.</text>
</comment>
<evidence type="ECO:0000259" key="2">
    <source>
        <dbReference type="Pfam" id="PF00107"/>
    </source>
</evidence>
<evidence type="ECO:0000313" key="4">
    <source>
        <dbReference type="Proteomes" id="UP000029585"/>
    </source>
</evidence>
<dbReference type="Proteomes" id="UP000029585">
    <property type="component" value="Unassembled WGS sequence"/>
</dbReference>
<dbReference type="PANTHER" id="PTHR43401:SF2">
    <property type="entry name" value="L-THREONINE 3-DEHYDROGENASE"/>
    <property type="match status" value="1"/>
</dbReference>
<dbReference type="EMBL" id="ADLO01000117">
    <property type="protein sequence ID" value="KGF52984.1"/>
    <property type="molecule type" value="Genomic_DNA"/>
</dbReference>
<dbReference type="GO" id="GO:0016491">
    <property type="term" value="F:oxidoreductase activity"/>
    <property type="evidence" value="ECO:0007669"/>
    <property type="project" value="UniProtKB-KW"/>
</dbReference>
<dbReference type="InterPro" id="IPR050129">
    <property type="entry name" value="Zn_alcohol_dh"/>
</dbReference>
<proteinExistence type="predicted"/>
<keyword evidence="4" id="KW-1185">Reference proteome</keyword>
<dbReference type="Gene3D" id="3.40.50.720">
    <property type="entry name" value="NAD(P)-binding Rossmann-like Domain"/>
    <property type="match status" value="1"/>
</dbReference>
<dbReference type="PANTHER" id="PTHR43401">
    <property type="entry name" value="L-THREONINE 3-DEHYDROGENASE"/>
    <property type="match status" value="1"/>
</dbReference>
<dbReference type="HOGENOM" id="CLU_026673_11_5_9"/>
<reference evidence="3 4" key="1">
    <citation type="submission" date="2011-08" db="EMBL/GenBank/DDBJ databases">
        <title>The Genome Sequence of Clostridium orbiscindens 1_3_50AFAA.</title>
        <authorList>
            <consortium name="The Broad Institute Genome Sequencing Platform"/>
            <person name="Earl A."/>
            <person name="Ward D."/>
            <person name="Feldgarden M."/>
            <person name="Gevers D."/>
            <person name="Daigneault M."/>
            <person name="Strauss J."/>
            <person name="Allen-Vercoe E."/>
            <person name="Young S.K."/>
            <person name="Zeng Q."/>
            <person name="Gargeya S."/>
            <person name="Fitzgerald M."/>
            <person name="Haas B."/>
            <person name="Abouelleil A."/>
            <person name="Alvarado L."/>
            <person name="Arachchi H.M."/>
            <person name="Berlin A."/>
            <person name="Brown A."/>
            <person name="Chapman S.B."/>
            <person name="Chen Z."/>
            <person name="Dunbar C."/>
            <person name="Freedman E."/>
            <person name="Gearin G."/>
            <person name="Gellesch M."/>
            <person name="Goldberg J."/>
            <person name="Griggs A."/>
            <person name="Gujja S."/>
            <person name="Heiman D."/>
            <person name="Howarth C."/>
            <person name="Larson L."/>
            <person name="Lui A."/>
            <person name="MacDonald P.J.P."/>
            <person name="Montmayeur A."/>
            <person name="Murphy C."/>
            <person name="Neiman D."/>
            <person name="Pearson M."/>
            <person name="Priest M."/>
            <person name="Roberts A."/>
            <person name="Saif S."/>
            <person name="Shea T."/>
            <person name="Shenoy N."/>
            <person name="Sisk P."/>
            <person name="Stolte C."/>
            <person name="Sykes S."/>
            <person name="Wortman J."/>
            <person name="Nusbaum C."/>
            <person name="Birren B."/>
        </authorList>
    </citation>
    <scope>NUCLEOTIDE SEQUENCE [LARGE SCALE GENOMIC DNA]</scope>
    <source>
        <strain evidence="3 4">1_3_50AFAA</strain>
    </source>
</reference>
<dbReference type="Gene3D" id="3.90.180.10">
    <property type="entry name" value="Medium-chain alcohol dehydrogenases, catalytic domain"/>
    <property type="match status" value="1"/>
</dbReference>
<evidence type="ECO:0000256" key="1">
    <source>
        <dbReference type="ARBA" id="ARBA00023002"/>
    </source>
</evidence>
<protein>
    <recommendedName>
        <fullName evidence="2">Alcohol dehydrogenase-like C-terminal domain-containing protein</fullName>
    </recommendedName>
</protein>
<dbReference type="InterPro" id="IPR013149">
    <property type="entry name" value="ADH-like_C"/>
</dbReference>
<dbReference type="eggNOG" id="COG1063">
    <property type="taxonomic scope" value="Bacteria"/>
</dbReference>
<feature type="domain" description="Alcohol dehydrogenase-like C-terminal" evidence="2">
    <location>
        <begin position="31"/>
        <end position="160"/>
    </location>
</feature>
<dbReference type="PATRIC" id="fig|742738.3.peg.3989"/>
<dbReference type="Pfam" id="PF00107">
    <property type="entry name" value="ADH_zinc_N"/>
    <property type="match status" value="1"/>
</dbReference>
<accession>A0A096D5Z7</accession>
<sequence length="201" mass="22009">MAEPFAVGLHAIQVSQVKPNDRVLILGGGIIGMSCAEWARTFGASEITVSELNPQKREIIRGYQVADHVVAADAPDLEQQLLDISGGGYDLLIDCVGVPSAFNTGLRALKPEFYMRATAVGLPHAQFPLDYERLVLKRVLLRGSKGHNFDEFKTVINAMASGRISVKKYISRRIKLEEVQAGFEAMKAARGLDTKVIIETQ</sequence>
<dbReference type="SUPFAM" id="SSF51735">
    <property type="entry name" value="NAD(P)-binding Rossmann-fold domains"/>
    <property type="match status" value="1"/>
</dbReference>
<gene>
    <name evidence="3" type="ORF">HMPREF9460_03875</name>
</gene>
<name>A0A096D5Z7_FLAPL</name>
<dbReference type="RefSeq" id="WP_227126861.1">
    <property type="nucleotide sequence ID" value="NZ_KN174168.1"/>
</dbReference>
<dbReference type="AlphaFoldDB" id="A0A096D5Z7"/>